<evidence type="ECO:0000313" key="1">
    <source>
        <dbReference type="EMBL" id="CAF1558746.1"/>
    </source>
</evidence>
<gene>
    <name evidence="1" type="ORF">XAT740_LOCUS43456</name>
</gene>
<protein>
    <submittedName>
        <fullName evidence="1">Uncharacterized protein</fullName>
    </submittedName>
</protein>
<dbReference type="AlphaFoldDB" id="A0A815XKP4"/>
<comment type="caution">
    <text evidence="1">The sequence shown here is derived from an EMBL/GenBank/DDBJ whole genome shotgun (WGS) entry which is preliminary data.</text>
</comment>
<reference evidence="1" key="1">
    <citation type="submission" date="2021-02" db="EMBL/GenBank/DDBJ databases">
        <authorList>
            <person name="Nowell W R."/>
        </authorList>
    </citation>
    <scope>NUCLEOTIDE SEQUENCE</scope>
</reference>
<proteinExistence type="predicted"/>
<dbReference type="Proteomes" id="UP000663828">
    <property type="component" value="Unassembled WGS sequence"/>
</dbReference>
<name>A0A815XKP4_ADIRI</name>
<evidence type="ECO:0000313" key="2">
    <source>
        <dbReference type="Proteomes" id="UP000663828"/>
    </source>
</evidence>
<sequence>MAVLDASLSDTKYQWATTILEILTKQQNNGNMEKSILFSSACEIIERLLAAYGHHDPVNQSTKVILHLNENKQDYKTSQDFILQMKTQDDRSWKQYSAYFP</sequence>
<organism evidence="1 2">
    <name type="scientific">Adineta ricciae</name>
    <name type="common">Rotifer</name>
    <dbReference type="NCBI Taxonomy" id="249248"/>
    <lineage>
        <taxon>Eukaryota</taxon>
        <taxon>Metazoa</taxon>
        <taxon>Spiralia</taxon>
        <taxon>Gnathifera</taxon>
        <taxon>Rotifera</taxon>
        <taxon>Eurotatoria</taxon>
        <taxon>Bdelloidea</taxon>
        <taxon>Adinetida</taxon>
        <taxon>Adinetidae</taxon>
        <taxon>Adineta</taxon>
    </lineage>
</organism>
<dbReference type="EMBL" id="CAJNOR010005358">
    <property type="protein sequence ID" value="CAF1558746.1"/>
    <property type="molecule type" value="Genomic_DNA"/>
</dbReference>
<accession>A0A815XKP4</accession>
<keyword evidence="2" id="KW-1185">Reference proteome</keyword>